<sequence length="574" mass="60783">MTGDPTGPRKQPAAASRWLGRPALVLGVASGLAVLLTLGGPGLTIDEPLDVRPGRTYVATLRAEGLGFFSRGVVTRVFRDNAEHPPLGRWLLGIASTAGEPLEVLIRGVDPTGIYVHSGRLAPALAFAALVAAVAAEARRRWGLAAGYAAGGSLALMPRAFAHAHLGALDTFLALFWTLALLAGARALEKGGVGRSAAAGLVWGLGLLTKLHAWLLWPLMAGWAAYRLGRRAPAGLAAWTAAGVAAFLAGWPWLWYDTAARWGAYWWTSVARTPIMVEYFGRVVADRDVPWHYPWFYFAATVPVGLQLLGLAGLARGWKGRGEDPFPMLLAASIGLFLLLFSTRVPVYDGERLFLHVFPAWALLIGLGFAGLWGWAGGEGGGGPRGGRLRAATAPAGAQPVAARRRLLRRSSLVAFLAVQGAGTLGVHPFGLSYYNLLVGGLPGAERLGLELTYWGDAVDRVLLDRLAADAGPGERAAIAPTLYPSQGIVTTTAALLKRKIVLADEDAAATAEWVAVSRRRAYWKPDLAARLAGGRGRLVLARSRQGVWLSALWHFPPPAPGTPPAPPPAPSPR</sequence>
<feature type="transmembrane region" description="Helical" evidence="8">
    <location>
        <begin position="326"/>
        <end position="347"/>
    </location>
</feature>
<feature type="transmembrane region" description="Helical" evidence="8">
    <location>
        <begin position="142"/>
        <end position="161"/>
    </location>
</feature>
<keyword evidence="11" id="KW-1185">Reference proteome</keyword>
<accession>A0A5B9W4W2</accession>
<dbReference type="KEGG" id="agv:OJF2_36050"/>
<evidence type="ECO:0000313" key="10">
    <source>
        <dbReference type="EMBL" id="QEH35060.1"/>
    </source>
</evidence>
<keyword evidence="2" id="KW-1003">Cell membrane</keyword>
<evidence type="ECO:0000256" key="8">
    <source>
        <dbReference type="SAM" id="Phobius"/>
    </source>
</evidence>
<dbReference type="GO" id="GO:0009103">
    <property type="term" value="P:lipopolysaccharide biosynthetic process"/>
    <property type="evidence" value="ECO:0007669"/>
    <property type="project" value="UniProtKB-ARBA"/>
</dbReference>
<evidence type="ECO:0000256" key="3">
    <source>
        <dbReference type="ARBA" id="ARBA00022676"/>
    </source>
</evidence>
<dbReference type="RefSeq" id="WP_148594905.1">
    <property type="nucleotide sequence ID" value="NZ_CP042997.1"/>
</dbReference>
<keyword evidence="6 8" id="KW-1133">Transmembrane helix</keyword>
<name>A0A5B9W4W2_9BACT</name>
<dbReference type="Pfam" id="PF13231">
    <property type="entry name" value="PMT_2"/>
    <property type="match status" value="1"/>
</dbReference>
<feature type="transmembrane region" description="Helical" evidence="8">
    <location>
        <begin position="197"/>
        <end position="217"/>
    </location>
</feature>
<dbReference type="GO" id="GO:0005886">
    <property type="term" value="C:plasma membrane"/>
    <property type="evidence" value="ECO:0007669"/>
    <property type="project" value="UniProtKB-SubCell"/>
</dbReference>
<dbReference type="EMBL" id="CP042997">
    <property type="protein sequence ID" value="QEH35060.1"/>
    <property type="molecule type" value="Genomic_DNA"/>
</dbReference>
<evidence type="ECO:0000256" key="4">
    <source>
        <dbReference type="ARBA" id="ARBA00022679"/>
    </source>
</evidence>
<dbReference type="PANTHER" id="PTHR33908">
    <property type="entry name" value="MANNOSYLTRANSFERASE YKCB-RELATED"/>
    <property type="match status" value="1"/>
</dbReference>
<evidence type="ECO:0000256" key="2">
    <source>
        <dbReference type="ARBA" id="ARBA00022475"/>
    </source>
</evidence>
<evidence type="ECO:0000256" key="1">
    <source>
        <dbReference type="ARBA" id="ARBA00004651"/>
    </source>
</evidence>
<protein>
    <recommendedName>
        <fullName evidence="9">Glycosyltransferase RgtA/B/C/D-like domain-containing protein</fullName>
    </recommendedName>
</protein>
<keyword evidence="3" id="KW-0328">Glycosyltransferase</keyword>
<dbReference type="Proteomes" id="UP000324233">
    <property type="component" value="Chromosome"/>
</dbReference>
<reference evidence="10 11" key="1">
    <citation type="submission" date="2019-08" db="EMBL/GenBank/DDBJ databases">
        <title>Deep-cultivation of Planctomycetes and their phenomic and genomic characterization uncovers novel biology.</title>
        <authorList>
            <person name="Wiegand S."/>
            <person name="Jogler M."/>
            <person name="Boedeker C."/>
            <person name="Pinto D."/>
            <person name="Vollmers J."/>
            <person name="Rivas-Marin E."/>
            <person name="Kohn T."/>
            <person name="Peeters S.H."/>
            <person name="Heuer A."/>
            <person name="Rast P."/>
            <person name="Oberbeckmann S."/>
            <person name="Bunk B."/>
            <person name="Jeske O."/>
            <person name="Meyerdierks A."/>
            <person name="Storesund J.E."/>
            <person name="Kallscheuer N."/>
            <person name="Luecker S."/>
            <person name="Lage O.M."/>
            <person name="Pohl T."/>
            <person name="Merkel B.J."/>
            <person name="Hornburger P."/>
            <person name="Mueller R.-W."/>
            <person name="Bruemmer F."/>
            <person name="Labrenz M."/>
            <person name="Spormann A.M."/>
            <person name="Op den Camp H."/>
            <person name="Overmann J."/>
            <person name="Amann R."/>
            <person name="Jetten M.S.M."/>
            <person name="Mascher T."/>
            <person name="Medema M.H."/>
            <person name="Devos D.P."/>
            <person name="Kaster A.-K."/>
            <person name="Ovreas L."/>
            <person name="Rohde M."/>
            <person name="Galperin M.Y."/>
            <person name="Jogler C."/>
        </authorList>
    </citation>
    <scope>NUCLEOTIDE SEQUENCE [LARGE SCALE GENOMIC DNA]</scope>
    <source>
        <strain evidence="10 11">OJF2</strain>
    </source>
</reference>
<feature type="transmembrane region" description="Helical" evidence="8">
    <location>
        <begin position="293"/>
        <end position="314"/>
    </location>
</feature>
<evidence type="ECO:0000256" key="6">
    <source>
        <dbReference type="ARBA" id="ARBA00022989"/>
    </source>
</evidence>
<evidence type="ECO:0000256" key="7">
    <source>
        <dbReference type="ARBA" id="ARBA00023136"/>
    </source>
</evidence>
<evidence type="ECO:0000259" key="9">
    <source>
        <dbReference type="Pfam" id="PF13231"/>
    </source>
</evidence>
<comment type="subcellular location">
    <subcellularLocation>
        <location evidence="1">Cell membrane</location>
        <topology evidence="1">Multi-pass membrane protein</topology>
    </subcellularLocation>
</comment>
<feature type="transmembrane region" description="Helical" evidence="8">
    <location>
        <begin position="114"/>
        <end position="135"/>
    </location>
</feature>
<feature type="transmembrane region" description="Helical" evidence="8">
    <location>
        <begin position="167"/>
        <end position="185"/>
    </location>
</feature>
<dbReference type="OrthoDB" id="244175at2"/>
<feature type="transmembrane region" description="Helical" evidence="8">
    <location>
        <begin position="353"/>
        <end position="375"/>
    </location>
</feature>
<dbReference type="GO" id="GO:0016763">
    <property type="term" value="F:pentosyltransferase activity"/>
    <property type="evidence" value="ECO:0007669"/>
    <property type="project" value="TreeGrafter"/>
</dbReference>
<gene>
    <name evidence="10" type="ORF">OJF2_36050</name>
</gene>
<feature type="transmembrane region" description="Helical" evidence="8">
    <location>
        <begin position="237"/>
        <end position="256"/>
    </location>
</feature>
<dbReference type="InterPro" id="IPR050297">
    <property type="entry name" value="LipidA_mod_glycosyltrf_83"/>
</dbReference>
<evidence type="ECO:0000313" key="11">
    <source>
        <dbReference type="Proteomes" id="UP000324233"/>
    </source>
</evidence>
<feature type="transmembrane region" description="Helical" evidence="8">
    <location>
        <begin position="18"/>
        <end position="39"/>
    </location>
</feature>
<proteinExistence type="predicted"/>
<keyword evidence="5 8" id="KW-0812">Transmembrane</keyword>
<dbReference type="PANTHER" id="PTHR33908:SF3">
    <property type="entry name" value="UNDECAPRENYL PHOSPHATE-ALPHA-4-AMINO-4-DEOXY-L-ARABINOSE ARABINOSYL TRANSFERASE"/>
    <property type="match status" value="1"/>
</dbReference>
<organism evidence="10 11">
    <name type="scientific">Aquisphaera giovannonii</name>
    <dbReference type="NCBI Taxonomy" id="406548"/>
    <lineage>
        <taxon>Bacteria</taxon>
        <taxon>Pseudomonadati</taxon>
        <taxon>Planctomycetota</taxon>
        <taxon>Planctomycetia</taxon>
        <taxon>Isosphaerales</taxon>
        <taxon>Isosphaeraceae</taxon>
        <taxon>Aquisphaera</taxon>
    </lineage>
</organism>
<dbReference type="GO" id="GO:0010041">
    <property type="term" value="P:response to iron(III) ion"/>
    <property type="evidence" value="ECO:0007669"/>
    <property type="project" value="TreeGrafter"/>
</dbReference>
<feature type="domain" description="Glycosyltransferase RgtA/B/C/D-like" evidence="9">
    <location>
        <begin position="118"/>
        <end position="256"/>
    </location>
</feature>
<dbReference type="AlphaFoldDB" id="A0A5B9W4W2"/>
<evidence type="ECO:0000256" key="5">
    <source>
        <dbReference type="ARBA" id="ARBA00022692"/>
    </source>
</evidence>
<keyword evidence="4" id="KW-0808">Transferase</keyword>
<dbReference type="InterPro" id="IPR038731">
    <property type="entry name" value="RgtA/B/C-like"/>
</dbReference>
<keyword evidence="7 8" id="KW-0472">Membrane</keyword>